<accession>A0A1M6S2J4</accession>
<dbReference type="AlphaFoldDB" id="A0A1M6S2J4"/>
<gene>
    <name evidence="2" type="ORF">SAMN05444391_0857</name>
</gene>
<keyword evidence="2" id="KW-0436">Ligase</keyword>
<reference evidence="2 3" key="1">
    <citation type="submission" date="2016-11" db="EMBL/GenBank/DDBJ databases">
        <authorList>
            <person name="Jaros S."/>
            <person name="Januszkiewicz K."/>
            <person name="Wedrychowicz H."/>
        </authorList>
    </citation>
    <scope>NUCLEOTIDE SEQUENCE [LARGE SCALE GENOMIC DNA]</scope>
    <source>
        <strain evidence="2 3">DSM 19557</strain>
    </source>
</reference>
<dbReference type="PANTHER" id="PTHR43679">
    <property type="entry name" value="OCTANOYLTRANSFERASE LIPM-RELATED"/>
    <property type="match status" value="1"/>
</dbReference>
<name>A0A1M6S2J4_9AQUI</name>
<dbReference type="InterPro" id="IPR004143">
    <property type="entry name" value="BPL_LPL_catalytic"/>
</dbReference>
<dbReference type="Gene3D" id="3.30.930.10">
    <property type="entry name" value="Bira Bifunctional Protein, Domain 2"/>
    <property type="match status" value="1"/>
</dbReference>
<dbReference type="RefSeq" id="WP_079653993.1">
    <property type="nucleotide sequence ID" value="NZ_LT670846.1"/>
</dbReference>
<evidence type="ECO:0000313" key="3">
    <source>
        <dbReference type="Proteomes" id="UP000189810"/>
    </source>
</evidence>
<dbReference type="STRING" id="381751.SAMN05444391_0857"/>
<dbReference type="OrthoDB" id="9788148at2"/>
<evidence type="ECO:0000259" key="1">
    <source>
        <dbReference type="PROSITE" id="PS51733"/>
    </source>
</evidence>
<keyword evidence="3" id="KW-1185">Reference proteome</keyword>
<evidence type="ECO:0000313" key="2">
    <source>
        <dbReference type="EMBL" id="SHK39044.1"/>
    </source>
</evidence>
<dbReference type="InterPro" id="IPR050664">
    <property type="entry name" value="Octanoyltrans_LipM/LipL"/>
</dbReference>
<dbReference type="CDD" id="cd16443">
    <property type="entry name" value="LplA"/>
    <property type="match status" value="1"/>
</dbReference>
<dbReference type="InterPro" id="IPR045864">
    <property type="entry name" value="aa-tRNA-synth_II/BPL/LPL"/>
</dbReference>
<dbReference type="PANTHER" id="PTHR43679:SF2">
    <property type="entry name" value="OCTANOYL-[GCVH]:PROTEIN N-OCTANOYLTRANSFERASE"/>
    <property type="match status" value="1"/>
</dbReference>
<dbReference type="PROSITE" id="PS51733">
    <property type="entry name" value="BPL_LPL_CATALYTIC"/>
    <property type="match status" value="1"/>
</dbReference>
<sequence length="281" mass="32323">MKLYVVKELEGFLPATLFQAMAQLGQECLIITEPKDTFLSLGYFDNLKYLIDIHECQKLKVPIMRRITGGGAVLLSKGQVFYQLVIDRHKAPFKVEEAYRKFSKPVIEVYRRLGLEVYYRPINDLVTKEGRKISGQGACDVGRMFVFVGNVLVNFDTHLMARLFRLPKEFVSFVEEALRENLTWLERELNRMVSFEEVASLLVEEFSKMLDLEGPYLLPEEALNLAQSIAQEQSSPECLFEDTGRKHELIKLREGVYLKLVDSGLLLIEDGLVKRSLSFEE</sequence>
<dbReference type="Pfam" id="PF21948">
    <property type="entry name" value="LplA-B_cat"/>
    <property type="match status" value="1"/>
</dbReference>
<dbReference type="EMBL" id="LT670846">
    <property type="protein sequence ID" value="SHK39044.1"/>
    <property type="molecule type" value="Genomic_DNA"/>
</dbReference>
<dbReference type="GO" id="GO:0016874">
    <property type="term" value="F:ligase activity"/>
    <property type="evidence" value="ECO:0007669"/>
    <property type="project" value="UniProtKB-KW"/>
</dbReference>
<dbReference type="Proteomes" id="UP000189810">
    <property type="component" value="Chromosome I"/>
</dbReference>
<feature type="domain" description="BPL/LPL catalytic" evidence="1">
    <location>
        <begin position="23"/>
        <end position="214"/>
    </location>
</feature>
<proteinExistence type="predicted"/>
<protein>
    <submittedName>
        <fullName evidence="2">Lipoate-protein ligase A</fullName>
    </submittedName>
</protein>
<organism evidence="2 3">
    <name type="scientific">Thermocrinis minervae</name>
    <dbReference type="NCBI Taxonomy" id="381751"/>
    <lineage>
        <taxon>Bacteria</taxon>
        <taxon>Pseudomonadati</taxon>
        <taxon>Aquificota</taxon>
        <taxon>Aquificia</taxon>
        <taxon>Aquificales</taxon>
        <taxon>Aquificaceae</taxon>
        <taxon>Thermocrinis</taxon>
    </lineage>
</organism>
<dbReference type="SUPFAM" id="SSF55681">
    <property type="entry name" value="Class II aaRS and biotin synthetases"/>
    <property type="match status" value="1"/>
</dbReference>